<dbReference type="InterPro" id="IPR036890">
    <property type="entry name" value="HATPase_C_sf"/>
</dbReference>
<dbReference type="Pfam" id="PF07568">
    <property type="entry name" value="HisKA_2"/>
    <property type="match status" value="1"/>
</dbReference>
<dbReference type="SMART" id="SM00086">
    <property type="entry name" value="PAC"/>
    <property type="match status" value="4"/>
</dbReference>
<proteinExistence type="predicted"/>
<evidence type="ECO:0000259" key="2">
    <source>
        <dbReference type="PROSITE" id="PS50113"/>
    </source>
</evidence>
<dbReference type="Pfam" id="PF13426">
    <property type="entry name" value="PAS_9"/>
    <property type="match status" value="2"/>
</dbReference>
<feature type="domain" description="PAC" evidence="2">
    <location>
        <begin position="95"/>
        <end position="146"/>
    </location>
</feature>
<dbReference type="InterPro" id="IPR035965">
    <property type="entry name" value="PAS-like_dom_sf"/>
</dbReference>
<dbReference type="InterPro" id="IPR011495">
    <property type="entry name" value="Sig_transdc_His_kin_sub2_dim/P"/>
</dbReference>
<feature type="domain" description="PAS" evidence="1">
    <location>
        <begin position="32"/>
        <end position="92"/>
    </location>
</feature>
<gene>
    <name evidence="3" type="ORF">ISF6_1017</name>
</gene>
<feature type="domain" description="PAS" evidence="1">
    <location>
        <begin position="782"/>
        <end position="853"/>
    </location>
</feature>
<name>A0A0K8NTQ2_PISS1</name>
<protein>
    <recommendedName>
        <fullName evidence="5">PAS domain S-box protein</fullName>
    </recommendedName>
</protein>
<dbReference type="NCBIfam" id="TIGR00229">
    <property type="entry name" value="sensory_box"/>
    <property type="match status" value="3"/>
</dbReference>
<dbReference type="InterPro" id="IPR052155">
    <property type="entry name" value="Biofilm_reg_signaling"/>
</dbReference>
<dbReference type="Gene3D" id="3.30.565.10">
    <property type="entry name" value="Histidine kinase-like ATPase, C-terminal domain"/>
    <property type="match status" value="1"/>
</dbReference>
<dbReference type="PROSITE" id="PS50112">
    <property type="entry name" value="PAS"/>
    <property type="match status" value="2"/>
</dbReference>
<dbReference type="PROSITE" id="PS50113">
    <property type="entry name" value="PAC"/>
    <property type="match status" value="2"/>
</dbReference>
<evidence type="ECO:0008006" key="5">
    <source>
        <dbReference type="Google" id="ProtNLM"/>
    </source>
</evidence>
<evidence type="ECO:0000313" key="4">
    <source>
        <dbReference type="Proteomes" id="UP000037660"/>
    </source>
</evidence>
<keyword evidence="4" id="KW-1185">Reference proteome</keyword>
<dbReference type="CDD" id="cd00130">
    <property type="entry name" value="PAS"/>
    <property type="match status" value="4"/>
</dbReference>
<dbReference type="EMBL" id="BBYR01000002">
    <property type="protein sequence ID" value="GAP33762.1"/>
    <property type="molecule type" value="Genomic_DNA"/>
</dbReference>
<dbReference type="OrthoDB" id="434992at2"/>
<accession>A0A0K8NTQ2</accession>
<organism evidence="3 4">
    <name type="scientific">Piscinibacter sakaiensis</name>
    <name type="common">Ideonella sakaiensis</name>
    <dbReference type="NCBI Taxonomy" id="1547922"/>
    <lineage>
        <taxon>Bacteria</taxon>
        <taxon>Pseudomonadati</taxon>
        <taxon>Pseudomonadota</taxon>
        <taxon>Betaproteobacteria</taxon>
        <taxon>Burkholderiales</taxon>
        <taxon>Sphaerotilaceae</taxon>
        <taxon>Piscinibacter</taxon>
    </lineage>
</organism>
<reference evidence="3 4" key="2">
    <citation type="journal article" date="2016" name="Science">
        <title>A bacterium that degrades and assimilates poly(ethylene terephthalate).</title>
        <authorList>
            <person name="Yoshida S."/>
            <person name="Hiraga K."/>
            <person name="Takehana T."/>
            <person name="Taniguchi I."/>
            <person name="Yamaji H."/>
            <person name="Maeda Y."/>
            <person name="Toyohara K."/>
            <person name="Miyamoto K."/>
            <person name="Kimura Y."/>
            <person name="Oda K."/>
        </authorList>
    </citation>
    <scope>NUCLEOTIDE SEQUENCE [LARGE SCALE GENOMIC DNA]</scope>
    <source>
        <strain evidence="4">NBRC 110686 / TISTR 2288 / 201-F6</strain>
    </source>
</reference>
<dbReference type="InterPro" id="IPR000014">
    <property type="entry name" value="PAS"/>
</dbReference>
<dbReference type="STRING" id="1547922.ISF6_1017"/>
<comment type="caution">
    <text evidence="3">The sequence shown here is derived from an EMBL/GenBank/DDBJ whole genome shotgun (WGS) entry which is preliminary data.</text>
</comment>
<dbReference type="Pfam" id="PF08448">
    <property type="entry name" value="PAS_4"/>
    <property type="match status" value="3"/>
</dbReference>
<dbReference type="PANTHER" id="PTHR44757:SF2">
    <property type="entry name" value="BIOFILM ARCHITECTURE MAINTENANCE PROTEIN MBAA"/>
    <property type="match status" value="1"/>
</dbReference>
<reference evidence="4" key="1">
    <citation type="submission" date="2015-07" db="EMBL/GenBank/DDBJ databases">
        <title>Discovery of a poly(ethylene terephthalate assimilation.</title>
        <authorList>
            <person name="Yoshida S."/>
            <person name="Hiraga K."/>
            <person name="Takehana T."/>
            <person name="Taniguchi I."/>
            <person name="Yamaji H."/>
            <person name="Maeda Y."/>
            <person name="Toyohara K."/>
            <person name="Miyamoto K."/>
            <person name="Kimura Y."/>
            <person name="Oda K."/>
        </authorList>
    </citation>
    <scope>NUCLEOTIDE SEQUENCE [LARGE SCALE GENOMIC DNA]</scope>
    <source>
        <strain evidence="4">NBRC 110686 / TISTR 2288 / 201-F6</strain>
    </source>
</reference>
<dbReference type="PANTHER" id="PTHR44757">
    <property type="entry name" value="DIGUANYLATE CYCLASE DGCP"/>
    <property type="match status" value="1"/>
</dbReference>
<dbReference type="SMART" id="SM00091">
    <property type="entry name" value="PAS"/>
    <property type="match status" value="6"/>
</dbReference>
<dbReference type="RefSeq" id="WP_054017929.1">
    <property type="nucleotide sequence ID" value="NZ_BBYR01000002.1"/>
</dbReference>
<dbReference type="SUPFAM" id="SSF55785">
    <property type="entry name" value="PYP-like sensor domain (PAS domain)"/>
    <property type="match status" value="6"/>
</dbReference>
<sequence>MAGPGTAAPAPLPVTGEVVNALIRLHWESPFPVILQDAAFRVVDLNAACQRFLGYPPERLIGRDPAEFMPPEDRSTLQAQRRQVREELLRSDVAPVQERRLVDADGRERWARVAGRALRDDAGRLYYLSMLQDTTAEHVARERADGSARELDDWFVLSPVGMLLYDDAGRLVRSNPAFQALVGALPATLDEAPAPLQHLLAWEERVGARRSPEAARAAPALQPGGAPLVTQGWLTLGDGSQRHLRATVRCYHAPDGQPRYMAVVEDRSAEEERDLAQMQIGALMDTAGVGLATFQESSGWVRQRIRPPAELPAGAPSKPVSAALQSISRDIVAPESMPEYERLQHALRHAQRAEVRYAIRHPELGRRWLQTRVEPATLASGKRTTSVVTLDVTEQYLAQLRTEQLLHELSTLLEISTAGIAYVRAGVLVRCNRRFEAMLGLRGIRVAGAALHELFARQPEARRVIGDALQALTAGKRYETEFELPADPAHPNRPPKWYALSVRRSGPPGETVEATALLSDITRLKAQQAELADLARDRALMFNLSEVGIAFVRKGRLQQANPALAQLVGRPVDSLAGAPLNTLFGDGDERPPVHEEAALRELGRWVGERQLRRADGRLIWVQLSLRLVRDGDPSGGIIAAIVNVDDRHRAEQVVALQAERTRAILDSVLVGIVIVGPRGIEWMNRSARRMFGGDLGDFLNQPIGTVATPEPDHPFRQTHYIDELVEGEAETFECQVKARDGRQFWVVGNVVATGREATGRQLTYALLDIERRRTAEQRMSQAQASLQRVIEAAPLAITLRDARTLKVLQVNQVAARSVGRTPADLIGLAPEEIFPPEVARQRRADMVEALGSRDVTQREYRVVRRHALDGEAPSIWDARYLPVATVAGQPPNQLLLVATDVSEQRAAQQAKFDAAITQREMLVKEVHHRIKNNLQGVAGLLQQIAQRKPEVAPAIAEVVGQVQAIAQVYGLQIGVTGPLRVKALVESITNSVQRTFGCQMQLSVRGPQPEAWALPEAESIPVALTINELLTNAVKHSAGLARVDCTLEVAEEAVTVTIANLGRLPEGFQLSRFPGGVSGLGLVRALLPRRSATFALEQHGDHVRAVVTLVPPGVTRLMPL</sequence>
<feature type="domain" description="PAC" evidence="2">
    <location>
        <begin position="730"/>
        <end position="781"/>
    </location>
</feature>
<evidence type="ECO:0000313" key="3">
    <source>
        <dbReference type="EMBL" id="GAP33762.1"/>
    </source>
</evidence>
<dbReference type="InterPro" id="IPR001610">
    <property type="entry name" value="PAC"/>
</dbReference>
<dbReference type="InterPro" id="IPR013656">
    <property type="entry name" value="PAS_4"/>
</dbReference>
<evidence type="ECO:0000259" key="1">
    <source>
        <dbReference type="PROSITE" id="PS50112"/>
    </source>
</evidence>
<dbReference type="InterPro" id="IPR000700">
    <property type="entry name" value="PAS-assoc_C"/>
</dbReference>
<dbReference type="Proteomes" id="UP000037660">
    <property type="component" value="Unassembled WGS sequence"/>
</dbReference>
<dbReference type="Gene3D" id="3.30.450.20">
    <property type="entry name" value="PAS domain"/>
    <property type="match status" value="6"/>
</dbReference>
<dbReference type="AlphaFoldDB" id="A0A0K8NTQ2"/>